<dbReference type="FunFam" id="1.10.238.10:FF:000022">
    <property type="entry name" value="E3 ubiquitin-protein ligase CBL"/>
    <property type="match status" value="1"/>
</dbReference>
<dbReference type="EMBL" id="JAERUA010000020">
    <property type="protein sequence ID" value="KAI1886289.1"/>
    <property type="molecule type" value="Genomic_DNA"/>
</dbReference>
<evidence type="ECO:0000259" key="9">
    <source>
        <dbReference type="PROSITE" id="PS51506"/>
    </source>
</evidence>
<dbReference type="InterPro" id="IPR036537">
    <property type="entry name" value="Adaptor_Cbl_N_dom_sf"/>
</dbReference>
<evidence type="ECO:0000256" key="5">
    <source>
        <dbReference type="PROSITE-ProRule" id="PRU00175"/>
    </source>
</evidence>
<dbReference type="GO" id="GO:0005886">
    <property type="term" value="C:plasma membrane"/>
    <property type="evidence" value="ECO:0007669"/>
    <property type="project" value="TreeGrafter"/>
</dbReference>
<dbReference type="InterPro" id="IPR014742">
    <property type="entry name" value="Adaptor_Cbl_SH2-like"/>
</dbReference>
<feature type="compositionally biased region" description="Basic and acidic residues" evidence="7">
    <location>
        <begin position="606"/>
        <end position="632"/>
    </location>
</feature>
<evidence type="ECO:0000256" key="1">
    <source>
        <dbReference type="ARBA" id="ARBA00022723"/>
    </source>
</evidence>
<accession>A0A8T3CMC6</accession>
<feature type="compositionally biased region" description="Polar residues" evidence="7">
    <location>
        <begin position="596"/>
        <end position="605"/>
    </location>
</feature>
<keyword evidence="1 6" id="KW-0479">Metal-binding</keyword>
<comment type="function">
    <text evidence="6">E3 ubiquitin-protein ligase which accepts ubiquitin from specific E2 ubiquitin-conjugating enzymes, and transfers it to substrates, generally promoting their degradation by the proteasome.</text>
</comment>
<dbReference type="GO" id="GO:0001784">
    <property type="term" value="F:phosphotyrosine residue binding"/>
    <property type="evidence" value="ECO:0007669"/>
    <property type="project" value="UniProtKB-UniRule"/>
</dbReference>
<sequence length="632" mass="70901">MAMAGNGAGGGAGRSPCPSFPKSSPPVGSQPLGGADRRLLEKTLKRLEKLYRHCTNPRLALKNSPPYLPELVSQTASLLTEVWEPYRGGGGGHVPRGDEGFYLRVHARHLLDKTERAVLLFKDGRDRMFEEASSYRKNLTKLSLLFSHMLCELKVLFPGGRFQGDTYRVTKPEAGEFWRKVYGERCIVPWSSFKQQLRRVHTFEEGMEAMALKSTVDLTCNDHVSIFEFDIFTRLFQPWLTLLRNWNQLAVTHPGYMAFLTYDQVKTRLGNYLHRPGSYIFRLSCTHMGQWAIGHVAGDGTIVQTIPQNTPLYQALIQGFREGCYLYPDGRDINPDLTSLCDSVQKGKVKVTEEQYELYCEMGSTFQLCKICTERDKDTRIQPCGHLLCQPCLTGWQKSDGHTCPYCRCDIRGTESITIEPFLPDRERKAILQDGDGEEEDDEDDDLEDVQLVMKELAAMKMLSAEYQCPIPGLRPPPLPPKFNSSSGSSSPRPPLRPSVSEILAKYSHSRPTHSNSVGQTDRQLHRQTATTSRCQWEESSSNEEDNSGPRSLPLHGSPNSLSNSELLLSLCSEEARAEPGRSSASQPANSRALWSGSSSQGTNGQRDRAERGPNSHKDKISRRDMERSMSS</sequence>
<dbReference type="Pfam" id="PF13920">
    <property type="entry name" value="zf-C3HC4_3"/>
    <property type="match status" value="1"/>
</dbReference>
<feature type="domain" description="RING-type" evidence="8">
    <location>
        <begin position="369"/>
        <end position="408"/>
    </location>
</feature>
<dbReference type="Gene3D" id="3.30.505.10">
    <property type="entry name" value="SH2 domain"/>
    <property type="match status" value="1"/>
</dbReference>
<feature type="compositionally biased region" description="Low complexity" evidence="7">
    <location>
        <begin position="560"/>
        <end position="573"/>
    </location>
</feature>
<keyword evidence="4 6" id="KW-0106">Calcium</keyword>
<keyword evidence="3 6" id="KW-0862">Zinc</keyword>
<evidence type="ECO:0000256" key="4">
    <source>
        <dbReference type="ARBA" id="ARBA00022837"/>
    </source>
</evidence>
<dbReference type="AlphaFoldDB" id="A0A8T3CMC6"/>
<evidence type="ECO:0000313" key="11">
    <source>
        <dbReference type="Proteomes" id="UP000829720"/>
    </source>
</evidence>
<dbReference type="InterPro" id="IPR036860">
    <property type="entry name" value="SH2_dom_sf"/>
</dbReference>
<dbReference type="GO" id="GO:0007166">
    <property type="term" value="P:cell surface receptor signaling pathway"/>
    <property type="evidence" value="ECO:0007669"/>
    <property type="project" value="InterPro"/>
</dbReference>
<feature type="compositionally biased region" description="Polar residues" evidence="7">
    <location>
        <begin position="513"/>
        <end position="535"/>
    </location>
</feature>
<dbReference type="Gene3D" id="1.10.238.10">
    <property type="entry name" value="EF-hand"/>
    <property type="match status" value="1"/>
</dbReference>
<keyword evidence="2 5" id="KW-0863">Zinc-finger</keyword>
<dbReference type="GO" id="GO:0045121">
    <property type="term" value="C:membrane raft"/>
    <property type="evidence" value="ECO:0007669"/>
    <property type="project" value="TreeGrafter"/>
</dbReference>
<dbReference type="InterPro" id="IPR011992">
    <property type="entry name" value="EF-hand-dom_pair"/>
</dbReference>
<dbReference type="Proteomes" id="UP000829720">
    <property type="component" value="Unassembled WGS sequence"/>
</dbReference>
<dbReference type="GO" id="GO:0008270">
    <property type="term" value="F:zinc ion binding"/>
    <property type="evidence" value="ECO:0007669"/>
    <property type="project" value="UniProtKB-KW"/>
</dbReference>
<keyword evidence="11" id="KW-1185">Reference proteome</keyword>
<dbReference type="SUPFAM" id="SSF47668">
    <property type="entry name" value="N-terminal domain of cbl (N-cbl)"/>
    <property type="match status" value="1"/>
</dbReference>
<dbReference type="SUPFAM" id="SSF57850">
    <property type="entry name" value="RING/U-box"/>
    <property type="match status" value="1"/>
</dbReference>
<feature type="region of interest" description="Disordered" evidence="7">
    <location>
        <begin position="1"/>
        <end position="36"/>
    </location>
</feature>
<dbReference type="InterPro" id="IPR013083">
    <property type="entry name" value="Znf_RING/FYVE/PHD"/>
</dbReference>
<protein>
    <recommendedName>
        <fullName evidence="6">E3 ubiquitin-protein ligase CBL</fullName>
        <ecNumber evidence="6">2.3.2.27</ecNumber>
    </recommendedName>
</protein>
<evidence type="ECO:0000256" key="7">
    <source>
        <dbReference type="SAM" id="MobiDB-lite"/>
    </source>
</evidence>
<proteinExistence type="predicted"/>
<feature type="region of interest" description="Disordered" evidence="7">
    <location>
        <begin position="472"/>
        <end position="632"/>
    </location>
</feature>
<keyword evidence="6" id="KW-0833">Ubl conjugation pathway</keyword>
<dbReference type="InterPro" id="IPR024159">
    <property type="entry name" value="Cbl_PTB"/>
</dbReference>
<dbReference type="PROSITE" id="PS51506">
    <property type="entry name" value="CBL_PTB"/>
    <property type="match status" value="1"/>
</dbReference>
<feature type="compositionally biased region" description="Low complexity" evidence="7">
    <location>
        <begin position="15"/>
        <end position="26"/>
    </location>
</feature>
<dbReference type="PROSITE" id="PS00518">
    <property type="entry name" value="ZF_RING_1"/>
    <property type="match status" value="1"/>
</dbReference>
<comment type="domain">
    <text evidence="6">The N-terminus is composed of the phosphotyrosine binding (PTB) domain, a short linker region and the RING-type zinc finger. The PTB domain, which is also called TKB (tyrosine kinase binding) domain, is composed of three different subdomains: a four-helix bundle (4H), a calcium-binding EF hand and a divergent SH2 domain.</text>
</comment>
<dbReference type="InterPro" id="IPR024162">
    <property type="entry name" value="Adaptor_Cbl"/>
</dbReference>
<dbReference type="InterPro" id="IPR014741">
    <property type="entry name" value="Adaptor_Cbl_EF_hand-like"/>
</dbReference>
<keyword evidence="6" id="KW-0808">Transferase</keyword>
<dbReference type="PROSITE" id="PS50089">
    <property type="entry name" value="ZF_RING_2"/>
    <property type="match status" value="1"/>
</dbReference>
<dbReference type="InterPro" id="IPR017907">
    <property type="entry name" value="Znf_RING_CS"/>
</dbReference>
<evidence type="ECO:0000313" key="10">
    <source>
        <dbReference type="EMBL" id="KAI1886289.1"/>
    </source>
</evidence>
<dbReference type="PANTHER" id="PTHR23007:SF13">
    <property type="entry name" value="E3 UBIQUITIN-PROTEIN LIGASE CBL"/>
    <property type="match status" value="1"/>
</dbReference>
<dbReference type="InterPro" id="IPR003153">
    <property type="entry name" value="Adaptor_Cbl_N_hlx"/>
</dbReference>
<dbReference type="Pfam" id="PF02262">
    <property type="entry name" value="Cbl_N"/>
    <property type="match status" value="1"/>
</dbReference>
<evidence type="ECO:0000256" key="2">
    <source>
        <dbReference type="ARBA" id="ARBA00022771"/>
    </source>
</evidence>
<dbReference type="EC" id="2.3.2.27" evidence="6"/>
<dbReference type="SUPFAM" id="SSF47473">
    <property type="entry name" value="EF-hand"/>
    <property type="match status" value="1"/>
</dbReference>
<comment type="catalytic activity">
    <reaction evidence="6">
        <text>S-ubiquitinyl-[E2 ubiquitin-conjugating enzyme]-L-cysteine + [acceptor protein]-L-lysine = [E2 ubiquitin-conjugating enzyme]-L-cysteine + N(6)-ubiquitinyl-[acceptor protein]-L-lysine.</text>
        <dbReference type="EC" id="2.3.2.27"/>
    </reaction>
</comment>
<evidence type="ECO:0000256" key="6">
    <source>
        <dbReference type="RuleBase" id="RU367001"/>
    </source>
</evidence>
<organism evidence="10 11">
    <name type="scientific">Albula goreensis</name>
    <dbReference type="NCBI Taxonomy" id="1534307"/>
    <lineage>
        <taxon>Eukaryota</taxon>
        <taxon>Metazoa</taxon>
        <taxon>Chordata</taxon>
        <taxon>Craniata</taxon>
        <taxon>Vertebrata</taxon>
        <taxon>Euteleostomi</taxon>
        <taxon>Actinopterygii</taxon>
        <taxon>Neopterygii</taxon>
        <taxon>Teleostei</taxon>
        <taxon>Albuliformes</taxon>
        <taxon>Albulidae</taxon>
        <taxon>Albula</taxon>
    </lineage>
</organism>
<comment type="pathway">
    <text evidence="6">Protein modification; protein ubiquitination.</text>
</comment>
<dbReference type="Pfam" id="PF02761">
    <property type="entry name" value="Cbl_N2"/>
    <property type="match status" value="1"/>
</dbReference>
<dbReference type="FunFam" id="3.30.40.10:FF:000015">
    <property type="entry name" value="E3 ubiquitin-protein ligase CBL"/>
    <property type="match status" value="1"/>
</dbReference>
<feature type="compositionally biased region" description="Gly residues" evidence="7">
    <location>
        <begin position="1"/>
        <end position="13"/>
    </location>
</feature>
<evidence type="ECO:0000259" key="8">
    <source>
        <dbReference type="PROSITE" id="PS50089"/>
    </source>
</evidence>
<comment type="caution">
    <text evidence="10">The sequence shown here is derived from an EMBL/GenBank/DDBJ whole genome shotgun (WGS) entry which is preliminary data.</text>
</comment>
<dbReference type="GO" id="GO:0005509">
    <property type="term" value="F:calcium ion binding"/>
    <property type="evidence" value="ECO:0007669"/>
    <property type="project" value="UniProtKB-UniRule"/>
</dbReference>
<dbReference type="GO" id="GO:0017124">
    <property type="term" value="F:SH3 domain binding"/>
    <property type="evidence" value="ECO:0007669"/>
    <property type="project" value="TreeGrafter"/>
</dbReference>
<dbReference type="PANTHER" id="PTHR23007">
    <property type="entry name" value="CBL"/>
    <property type="match status" value="1"/>
</dbReference>
<feature type="compositionally biased region" description="Low complexity" evidence="7">
    <location>
        <begin position="482"/>
        <end position="491"/>
    </location>
</feature>
<dbReference type="SUPFAM" id="SSF55550">
    <property type="entry name" value="SH2 domain"/>
    <property type="match status" value="1"/>
</dbReference>
<dbReference type="GO" id="GO:0023051">
    <property type="term" value="P:regulation of signaling"/>
    <property type="evidence" value="ECO:0007669"/>
    <property type="project" value="InterPro"/>
</dbReference>
<dbReference type="GO" id="GO:0061630">
    <property type="term" value="F:ubiquitin protein ligase activity"/>
    <property type="evidence" value="ECO:0007669"/>
    <property type="project" value="UniProtKB-EC"/>
</dbReference>
<dbReference type="SMART" id="SM00184">
    <property type="entry name" value="RING"/>
    <property type="match status" value="1"/>
</dbReference>
<dbReference type="Pfam" id="PF02762">
    <property type="entry name" value="Cbl_N3"/>
    <property type="match status" value="1"/>
</dbReference>
<dbReference type="Gene3D" id="3.30.40.10">
    <property type="entry name" value="Zinc/RING finger domain, C3HC4 (zinc finger)"/>
    <property type="match status" value="1"/>
</dbReference>
<evidence type="ECO:0000256" key="3">
    <source>
        <dbReference type="ARBA" id="ARBA00022833"/>
    </source>
</evidence>
<name>A0A8T3CMC6_9TELE</name>
<feature type="domain" description="Cbl-PTB" evidence="9">
    <location>
        <begin position="30"/>
        <end position="339"/>
    </location>
</feature>
<dbReference type="OrthoDB" id="7237699at2759"/>
<dbReference type="GO" id="GO:0030971">
    <property type="term" value="F:receptor tyrosine kinase binding"/>
    <property type="evidence" value="ECO:0007669"/>
    <property type="project" value="TreeGrafter"/>
</dbReference>
<reference evidence="10" key="1">
    <citation type="submission" date="2021-01" db="EMBL/GenBank/DDBJ databases">
        <authorList>
            <person name="Zahm M."/>
            <person name="Roques C."/>
            <person name="Cabau C."/>
            <person name="Klopp C."/>
            <person name="Donnadieu C."/>
            <person name="Jouanno E."/>
            <person name="Lampietro C."/>
            <person name="Louis A."/>
            <person name="Herpin A."/>
            <person name="Echchiki A."/>
            <person name="Berthelot C."/>
            <person name="Parey E."/>
            <person name="Roest-Crollius H."/>
            <person name="Braasch I."/>
            <person name="Postlethwait J."/>
            <person name="Bobe J."/>
            <person name="Montfort J."/>
            <person name="Bouchez O."/>
            <person name="Begum T."/>
            <person name="Mejri S."/>
            <person name="Adams A."/>
            <person name="Chen W.-J."/>
            <person name="Guiguen Y."/>
        </authorList>
    </citation>
    <scope>NUCLEOTIDE SEQUENCE</scope>
    <source>
        <tissue evidence="10">Blood</tissue>
    </source>
</reference>
<dbReference type="InterPro" id="IPR001841">
    <property type="entry name" value="Znf_RING"/>
</dbReference>
<dbReference type="CDD" id="cd09920">
    <property type="entry name" value="SH2_Cbl-b_TKB"/>
    <property type="match status" value="1"/>
</dbReference>
<dbReference type="Gene3D" id="1.20.930.20">
    <property type="entry name" value="Adaptor protein Cbl, N-terminal domain"/>
    <property type="match status" value="1"/>
</dbReference>
<gene>
    <name evidence="10" type="ORF">AGOR_G00212470</name>
</gene>